<organism evidence="3 4">
    <name type="scientific">Ophiocordyceps polyrhachis-furcata BCC 54312</name>
    <dbReference type="NCBI Taxonomy" id="1330021"/>
    <lineage>
        <taxon>Eukaryota</taxon>
        <taxon>Fungi</taxon>
        <taxon>Dikarya</taxon>
        <taxon>Ascomycota</taxon>
        <taxon>Pezizomycotina</taxon>
        <taxon>Sordariomycetes</taxon>
        <taxon>Hypocreomycetidae</taxon>
        <taxon>Hypocreales</taxon>
        <taxon>Ophiocordycipitaceae</taxon>
        <taxon>Ophiocordyceps</taxon>
    </lineage>
</organism>
<reference evidence="3 4" key="1">
    <citation type="journal article" date="2015" name="BMC Genomics">
        <title>Insights from the genome of Ophiocordyceps polyrhachis-furcata to pathogenicity and host specificity in insect fungi.</title>
        <authorList>
            <person name="Wichadakul D."/>
            <person name="Kobmoo N."/>
            <person name="Ingsriswang S."/>
            <person name="Tangphatsornruang S."/>
            <person name="Chantasingh D."/>
            <person name="Luangsa-ard J.J."/>
            <person name="Eurwilaichitr L."/>
        </authorList>
    </citation>
    <scope>NUCLEOTIDE SEQUENCE [LARGE SCALE GENOMIC DNA]</scope>
    <source>
        <strain evidence="3 4">BCC 54312</strain>
    </source>
</reference>
<protein>
    <recommendedName>
        <fullName evidence="2">Heterokaryon incompatibility domain-containing protein</fullName>
    </recommendedName>
</protein>
<gene>
    <name evidence="3" type="ORF">L249_6248</name>
</gene>
<sequence length="692" mass="75391">MRRKLSKMLLLPTRRPESEPGLRRRSTAAALPELHQLPPRPSATGDDGATASGCIVVDECSELCDRCAALDFPRILDWEAGQPRAWIPLSHVLQPLTTNCPFCLFFRAMLGPDAAAAGLGGKFTPYLRMRLAFERLAGLGEKHEIARCVLAEVVTRNRALPRGFIVKTDDVGERRRRLRGRIVPRLLDLSLLKGWMDHCREAHAATCCRPSEGAMVSGLRLIDCAERTVVCADGLVLDDGDDCGYVTLSYVWGDGTDDDDDDDDDDISDGSRLPDAIPAVFADAMTLTTSLGMRYLWIDRFCLAPLTADERRRQNRLMDDILSAASLTIIAASGTSRHQGLSGVSVPRDAQLSLKTDTGLYTTTLLRPDLDTAASPWGNRAWTLQEGLLARRRLVLGRGQAYFQCRALHCVESVALPLDLDPAVDLGRVFPDLLDPGRLCTHIGAFMERSLARVGDRLDAFGGLLRTWSRDGRRPVQHLLGLPLFHPEAFVNASAGVVSQTDRLAVALGWMPDRTALVGGSFPSWTWLSWTMDPGQGRGFNLGLVVGGVVQDGVCAPPGMEMSVGFVTGAVLSWEIDGDAVVRKSDAVSFLRLYTFCTHLCLRASSSSQDWTLEAPALPPHGQDQGGAATALVCRHDGWDPTRRLIRLGAVSFDHLGLRMGTDDAGLACGLLRGVGGEGEHLRLHMSEVDLY</sequence>
<evidence type="ECO:0000313" key="3">
    <source>
        <dbReference type="EMBL" id="RCI08177.1"/>
    </source>
</evidence>
<feature type="region of interest" description="Disordered" evidence="1">
    <location>
        <begin position="1"/>
        <end position="48"/>
    </location>
</feature>
<comment type="caution">
    <text evidence="3">The sequence shown here is derived from an EMBL/GenBank/DDBJ whole genome shotgun (WGS) entry which is preliminary data.</text>
</comment>
<evidence type="ECO:0000256" key="1">
    <source>
        <dbReference type="SAM" id="MobiDB-lite"/>
    </source>
</evidence>
<name>A0A367L1A1_9HYPO</name>
<dbReference type="AlphaFoldDB" id="A0A367L1A1"/>
<feature type="domain" description="Heterokaryon incompatibility" evidence="2">
    <location>
        <begin position="245"/>
        <end position="386"/>
    </location>
</feature>
<keyword evidence="4" id="KW-1185">Reference proteome</keyword>
<dbReference type="Proteomes" id="UP000253664">
    <property type="component" value="Unassembled WGS sequence"/>
</dbReference>
<accession>A0A367L1A1</accession>
<dbReference type="PANTHER" id="PTHR33112">
    <property type="entry name" value="DOMAIN PROTEIN, PUTATIVE-RELATED"/>
    <property type="match status" value="1"/>
</dbReference>
<dbReference type="InterPro" id="IPR010730">
    <property type="entry name" value="HET"/>
</dbReference>
<dbReference type="PANTHER" id="PTHR33112:SF1">
    <property type="entry name" value="HETEROKARYON INCOMPATIBILITY DOMAIN-CONTAINING PROTEIN"/>
    <property type="match status" value="1"/>
</dbReference>
<dbReference type="STRING" id="1330021.A0A367L1A1"/>
<dbReference type="OrthoDB" id="5428863at2759"/>
<proteinExistence type="predicted"/>
<evidence type="ECO:0000259" key="2">
    <source>
        <dbReference type="Pfam" id="PF06985"/>
    </source>
</evidence>
<dbReference type="EMBL" id="LKCN02000021">
    <property type="protein sequence ID" value="RCI08177.1"/>
    <property type="molecule type" value="Genomic_DNA"/>
</dbReference>
<dbReference type="Pfam" id="PF06985">
    <property type="entry name" value="HET"/>
    <property type="match status" value="1"/>
</dbReference>
<evidence type="ECO:0000313" key="4">
    <source>
        <dbReference type="Proteomes" id="UP000253664"/>
    </source>
</evidence>